<dbReference type="FunFam" id="1.10.357.10:FF:000004">
    <property type="entry name" value="Ubiquinone biosynthesis protein COQ9, mitochondrial"/>
    <property type="match status" value="1"/>
</dbReference>
<dbReference type="EMBL" id="LAZP02000010">
    <property type="protein sequence ID" value="PFH63033.1"/>
    <property type="molecule type" value="Genomic_DNA"/>
</dbReference>
<dbReference type="OrthoDB" id="619536at2759"/>
<evidence type="ECO:0000256" key="8">
    <source>
        <dbReference type="RuleBase" id="RU366063"/>
    </source>
</evidence>
<dbReference type="GO" id="GO:0005743">
    <property type="term" value="C:mitochondrial inner membrane"/>
    <property type="evidence" value="ECO:0007669"/>
    <property type="project" value="TreeGrafter"/>
</dbReference>
<evidence type="ECO:0000256" key="3">
    <source>
        <dbReference type="ARBA" id="ARBA00010766"/>
    </source>
</evidence>
<dbReference type="InterPro" id="IPR012762">
    <property type="entry name" value="Ubiq_biosynth_COQ9"/>
</dbReference>
<comment type="similarity">
    <text evidence="3 8">Belongs to the COQ9 family.</text>
</comment>
<keyword evidence="11" id="KW-1185">Reference proteome</keyword>
<sequence length="256" mass="28249">MSLFANHAMAPRLAISLRLAPSVAVRHRPRCFHSYQHAPPDSPFSPVEDTILAASYRHVPEHGFSQRALRLGARDAGYLDISPAALPDGSFSLIRYHLVTQRRALASPSRALYVHDQHPPSVATAVAELTWARLMGNEAVIHQWQEALAVMAQAAWLPSSLKELALLSDEIWFLAGDKSVDSSWYSKRASLSLIYSTTELFMTNDKSPRFAETRQFLDRRLGEAGAAANVVAALGQWMGFTMNAGINVLRSKGVRT</sequence>
<comment type="caution">
    <text evidence="10">The sequence shown here is derived from an EMBL/GenBank/DDBJ whole genome shotgun (WGS) entry which is preliminary data.</text>
</comment>
<comment type="subcellular location">
    <subcellularLocation>
        <location evidence="1 8">Mitochondrion</location>
    </subcellularLocation>
</comment>
<evidence type="ECO:0000256" key="2">
    <source>
        <dbReference type="ARBA" id="ARBA00004749"/>
    </source>
</evidence>
<dbReference type="PANTHER" id="PTHR21427:SF19">
    <property type="entry name" value="UBIQUINONE BIOSYNTHESIS PROTEIN COQ9, MITOCHONDRIAL"/>
    <property type="match status" value="1"/>
</dbReference>
<dbReference type="UniPathway" id="UPA00232"/>
<dbReference type="Gene3D" id="1.10.357.10">
    <property type="entry name" value="Tetracycline Repressor, domain 2"/>
    <property type="match status" value="1"/>
</dbReference>
<gene>
    <name evidence="10" type="ORF">XA68_10074</name>
</gene>
<reference evidence="10 11" key="1">
    <citation type="journal article" date="2015" name="BMC Genomics">
        <title>Gene expression during zombie ant biting behavior reflects the complexity underlying fungal parasitic behavioral manipulation.</title>
        <authorList>
            <person name="de Bekker C."/>
            <person name="Ohm R.A."/>
            <person name="Loreto R.G."/>
            <person name="Sebastian A."/>
            <person name="Albert I."/>
            <person name="Merrow M."/>
            <person name="Brachmann A."/>
            <person name="Hughes D.P."/>
        </authorList>
    </citation>
    <scope>NUCLEOTIDE SEQUENCE [LARGE SCALE GENOMIC DNA]</scope>
    <source>
        <strain evidence="10 11">SC16a</strain>
    </source>
</reference>
<evidence type="ECO:0000256" key="1">
    <source>
        <dbReference type="ARBA" id="ARBA00004173"/>
    </source>
</evidence>
<evidence type="ECO:0000259" key="9">
    <source>
        <dbReference type="Pfam" id="PF08511"/>
    </source>
</evidence>
<dbReference type="STRING" id="268505.A0A2A9PR02"/>
<proteinExistence type="inferred from homology"/>
<dbReference type="Pfam" id="PF08511">
    <property type="entry name" value="COQ9"/>
    <property type="match status" value="1"/>
</dbReference>
<dbReference type="GO" id="GO:0006744">
    <property type="term" value="P:ubiquinone biosynthetic process"/>
    <property type="evidence" value="ECO:0007669"/>
    <property type="project" value="UniProtKB-UniRule"/>
</dbReference>
<evidence type="ECO:0000256" key="4">
    <source>
        <dbReference type="ARBA" id="ARBA00022688"/>
    </source>
</evidence>
<evidence type="ECO:0000256" key="5">
    <source>
        <dbReference type="ARBA" id="ARBA00022946"/>
    </source>
</evidence>
<keyword evidence="5" id="KW-0809">Transit peptide</keyword>
<comment type="pathway">
    <text evidence="2 8">Cofactor biosynthesis; ubiquinone biosynthesis.</text>
</comment>
<dbReference type="PANTHER" id="PTHR21427">
    <property type="entry name" value="UBIQUINONE BIOSYNTHESIS PROTEIN COQ9, MITOCHONDRIAL"/>
    <property type="match status" value="1"/>
</dbReference>
<keyword evidence="4 8" id="KW-0831">Ubiquinone biosynthesis</keyword>
<dbReference type="AlphaFoldDB" id="A0A2A9PR02"/>
<dbReference type="InterPro" id="IPR013718">
    <property type="entry name" value="COQ9_C"/>
</dbReference>
<evidence type="ECO:0000256" key="7">
    <source>
        <dbReference type="ARBA" id="ARBA00023128"/>
    </source>
</evidence>
<evidence type="ECO:0000313" key="11">
    <source>
        <dbReference type="Proteomes" id="UP000037136"/>
    </source>
</evidence>
<reference evidence="10 11" key="2">
    <citation type="journal article" date="2017" name="Sci. Rep.">
        <title>Ant-infecting Ophiocordyceps genomes reveal a high diversity of potential behavioral manipulation genes and a possible major role for enterotoxins.</title>
        <authorList>
            <person name="de Bekker C."/>
            <person name="Ohm R.A."/>
            <person name="Evans H.C."/>
            <person name="Brachmann A."/>
            <person name="Hughes D.P."/>
        </authorList>
    </citation>
    <scope>NUCLEOTIDE SEQUENCE [LARGE SCALE GENOMIC DNA]</scope>
    <source>
        <strain evidence="10 11">SC16a</strain>
    </source>
</reference>
<organism evidence="10 11">
    <name type="scientific">Ophiocordyceps unilateralis</name>
    <name type="common">Zombie-ant fungus</name>
    <name type="synonym">Torrubia unilateralis</name>
    <dbReference type="NCBI Taxonomy" id="268505"/>
    <lineage>
        <taxon>Eukaryota</taxon>
        <taxon>Fungi</taxon>
        <taxon>Dikarya</taxon>
        <taxon>Ascomycota</taxon>
        <taxon>Pezizomycotina</taxon>
        <taxon>Sordariomycetes</taxon>
        <taxon>Hypocreomycetidae</taxon>
        <taxon>Hypocreales</taxon>
        <taxon>Ophiocordycipitaceae</taxon>
        <taxon>Ophiocordyceps</taxon>
    </lineage>
</organism>
<feature type="domain" description="COQ9 C-terminal" evidence="9">
    <location>
        <begin position="158"/>
        <end position="224"/>
    </location>
</feature>
<comment type="function">
    <text evidence="8">Membrane-associated protein that warps the membrane surface to access and bind aromatic isoprenes with high specificity, including ubiquinone (CoQ) isoprene intermediates and presents them directly to Coq7, therefore facilitating the Coq7-mediated hydroxylase step. Participates in the biosynthesis of coenzyme Q, also named ubiquinone, an essential lipid-soluble electron transporter for aerobic cellular respiration.</text>
</comment>
<accession>A0A2A9PR02</accession>
<dbReference type="GO" id="GO:0008289">
    <property type="term" value="F:lipid binding"/>
    <property type="evidence" value="ECO:0007669"/>
    <property type="project" value="UniProtKB-UniRule"/>
</dbReference>
<keyword evidence="7 8" id="KW-0496">Mitochondrion</keyword>
<evidence type="ECO:0000256" key="6">
    <source>
        <dbReference type="ARBA" id="ARBA00023121"/>
    </source>
</evidence>
<name>A0A2A9PR02_OPHUN</name>
<dbReference type="NCBIfam" id="TIGR02396">
    <property type="entry name" value="diverge_rpsU"/>
    <property type="match status" value="1"/>
</dbReference>
<protein>
    <recommendedName>
        <fullName evidence="8">Ubiquinone biosynthesis protein</fullName>
    </recommendedName>
</protein>
<keyword evidence="6 8" id="KW-0446">Lipid-binding</keyword>
<dbReference type="Proteomes" id="UP000037136">
    <property type="component" value="Unassembled WGS sequence"/>
</dbReference>
<evidence type="ECO:0000313" key="10">
    <source>
        <dbReference type="EMBL" id="PFH63033.1"/>
    </source>
</evidence>